<evidence type="ECO:0000313" key="3">
    <source>
        <dbReference type="Proteomes" id="UP000529946"/>
    </source>
</evidence>
<accession>A0A7W6JDC1</accession>
<evidence type="ECO:0000313" key="2">
    <source>
        <dbReference type="EMBL" id="MBB4083050.1"/>
    </source>
</evidence>
<gene>
    <name evidence="2" type="ORF">GGR12_001916</name>
</gene>
<dbReference type="GO" id="GO:0016887">
    <property type="term" value="F:ATP hydrolysis activity"/>
    <property type="evidence" value="ECO:0007669"/>
    <property type="project" value="InterPro"/>
</dbReference>
<name>A0A7W6JDC1_9CAUL</name>
<sequence>MPDKSLPRRARTMLAAMNALRALEGASLQTVRDWLRYNAVFPGNLQPDDTDIRHALAMLAHAGLVRLEGGDGYLVTAAVRDAPDSLPLMTRVLRALDGERRGLLSAERTYSAILQAARSGRFLSYGDLAAANRVAWPRVRRAVPTMLDRLAVLAHVRGWPLITSIVVRKKDRATGHLSESSLQGLIRAAAAVGLSPGEDHQAFLRHQQQAVFAWAATAPDRLGFPEPLADEPLFDVPAPAPTSVREPPAVPIPLPYGISDIVADGCFLSAGEIDEALGRLRAKKNLILQGPPGTGKTWLAKRLGYALLGTSEPEIVRARMRVVQFHPSLAYEDFVRGWRPVNGRLELADGVFLQAIDAALSEPGPFVLVIEEINRGNPAQVLGEMLTLLEDSKRTSGEGLELAYPRDKPGGERVHIPDNLYVIGTMNVADRSLALVDLALRRRFAFVSLEPRLGPAWKDWSGRRAGLQPAVADLIETRLGALNDLIGKDRALGPQFRVGHSYVTPTAPVGEDGGHDWFRSVVRTEIMPLLEEYWFDQPDKVEDARAALLPELA</sequence>
<organism evidence="2 3">
    <name type="scientific">Brevundimonas lenta</name>
    <dbReference type="NCBI Taxonomy" id="424796"/>
    <lineage>
        <taxon>Bacteria</taxon>
        <taxon>Pseudomonadati</taxon>
        <taxon>Pseudomonadota</taxon>
        <taxon>Alphaproteobacteria</taxon>
        <taxon>Caulobacterales</taxon>
        <taxon>Caulobacteraceae</taxon>
        <taxon>Brevundimonas</taxon>
    </lineage>
</organism>
<feature type="domain" description="AAA+ ATPase" evidence="1">
    <location>
        <begin position="282"/>
        <end position="454"/>
    </location>
</feature>
<proteinExistence type="predicted"/>
<protein>
    <recommendedName>
        <fullName evidence="1">AAA+ ATPase domain-containing protein</fullName>
    </recommendedName>
</protein>
<dbReference type="GO" id="GO:0005524">
    <property type="term" value="F:ATP binding"/>
    <property type="evidence" value="ECO:0007669"/>
    <property type="project" value="InterPro"/>
</dbReference>
<dbReference type="InterPro" id="IPR052934">
    <property type="entry name" value="Methyl-DNA_Rec/Restrict_Enz"/>
</dbReference>
<reference evidence="2 3" key="1">
    <citation type="submission" date="2020-08" db="EMBL/GenBank/DDBJ databases">
        <title>Genomic Encyclopedia of Type Strains, Phase IV (KMG-IV): sequencing the most valuable type-strain genomes for metagenomic binning, comparative biology and taxonomic classification.</title>
        <authorList>
            <person name="Goeker M."/>
        </authorList>
    </citation>
    <scope>NUCLEOTIDE SEQUENCE [LARGE SCALE GENOMIC DNA]</scope>
    <source>
        <strain evidence="2 3">DSM 23960</strain>
    </source>
</reference>
<comment type="caution">
    <text evidence="2">The sequence shown here is derived from an EMBL/GenBank/DDBJ whole genome shotgun (WGS) entry which is preliminary data.</text>
</comment>
<dbReference type="RefSeq" id="WP_183204179.1">
    <property type="nucleotide sequence ID" value="NZ_BAAAER010000001.1"/>
</dbReference>
<keyword evidence="3" id="KW-1185">Reference proteome</keyword>
<dbReference type="SUPFAM" id="SSF52540">
    <property type="entry name" value="P-loop containing nucleoside triphosphate hydrolases"/>
    <property type="match status" value="1"/>
</dbReference>
<dbReference type="InterPro" id="IPR011704">
    <property type="entry name" value="ATPase_dyneun-rel_AAA"/>
</dbReference>
<dbReference type="PANTHER" id="PTHR37291:SF1">
    <property type="entry name" value="TYPE IV METHYL-DIRECTED RESTRICTION ENZYME ECOKMCRB SUBUNIT"/>
    <property type="match status" value="1"/>
</dbReference>
<dbReference type="Pfam" id="PF07728">
    <property type="entry name" value="AAA_5"/>
    <property type="match status" value="1"/>
</dbReference>
<dbReference type="Proteomes" id="UP000529946">
    <property type="component" value="Unassembled WGS sequence"/>
</dbReference>
<dbReference type="InterPro" id="IPR027417">
    <property type="entry name" value="P-loop_NTPase"/>
</dbReference>
<dbReference type="AlphaFoldDB" id="A0A7W6JDC1"/>
<dbReference type="Gene3D" id="3.40.50.300">
    <property type="entry name" value="P-loop containing nucleotide triphosphate hydrolases"/>
    <property type="match status" value="1"/>
</dbReference>
<dbReference type="EMBL" id="JACIDM010000002">
    <property type="protein sequence ID" value="MBB4083050.1"/>
    <property type="molecule type" value="Genomic_DNA"/>
</dbReference>
<dbReference type="SMART" id="SM00382">
    <property type="entry name" value="AAA"/>
    <property type="match status" value="1"/>
</dbReference>
<dbReference type="PANTHER" id="PTHR37291">
    <property type="entry name" value="5-METHYLCYTOSINE-SPECIFIC RESTRICTION ENZYME B"/>
    <property type="match status" value="1"/>
</dbReference>
<dbReference type="InterPro" id="IPR003593">
    <property type="entry name" value="AAA+_ATPase"/>
</dbReference>
<evidence type="ECO:0000259" key="1">
    <source>
        <dbReference type="SMART" id="SM00382"/>
    </source>
</evidence>
<dbReference type="CDD" id="cd00009">
    <property type="entry name" value="AAA"/>
    <property type="match status" value="1"/>
</dbReference>